<protein>
    <recommendedName>
        <fullName evidence="1">PRC-barrel domain-containing protein</fullName>
    </recommendedName>
</protein>
<reference evidence="3" key="3">
    <citation type="journal article" date="2011" name="PLoS ONE">
        <title>Genome sequence of a mesophilic hydrogenotrophic methanogen Methanocella paludicola, the first cultivated representative of the order Methanocellales.</title>
        <authorList>
            <person name="Sakai S."/>
            <person name="Takaki Y."/>
            <person name="Shimamura S."/>
            <person name="Sekine M."/>
            <person name="Tajima T."/>
            <person name="Kosugi H."/>
            <person name="Ichikawa N."/>
            <person name="Tasumi E."/>
            <person name="Hiraki A.T."/>
            <person name="Shimizu A."/>
            <person name="Kato Y."/>
            <person name="Nishiko R."/>
            <person name="Mori K."/>
            <person name="Fujita N."/>
            <person name="Imachi H."/>
            <person name="Takai K."/>
        </authorList>
    </citation>
    <scope>NUCLEOTIDE SEQUENCE [LARGE SCALE GENOMIC DNA]</scope>
    <source>
        <strain evidence="3">DSM 17711 / JCM 13418 / NBRC 101707 / SANAE</strain>
    </source>
</reference>
<dbReference type="RefSeq" id="WP_012901300.1">
    <property type="nucleotide sequence ID" value="NC_013665.1"/>
</dbReference>
<dbReference type="PANTHER" id="PTHR38137:SF1">
    <property type="entry name" value="PRC-BARREL DOMAIN-CONTAINING PROTEIN"/>
    <property type="match status" value="1"/>
</dbReference>
<dbReference type="InterPro" id="IPR011033">
    <property type="entry name" value="PRC_barrel-like_sf"/>
</dbReference>
<dbReference type="eggNOG" id="arCOG02155">
    <property type="taxonomic scope" value="Archaea"/>
</dbReference>
<feature type="domain" description="PRC-barrel" evidence="1">
    <location>
        <begin position="5"/>
        <end position="76"/>
    </location>
</feature>
<evidence type="ECO:0000313" key="2">
    <source>
        <dbReference type="EMBL" id="BAI62626.1"/>
    </source>
</evidence>
<dbReference type="Proteomes" id="UP000001882">
    <property type="component" value="Chromosome"/>
</dbReference>
<dbReference type="Gene3D" id="2.30.30.240">
    <property type="entry name" value="PRC-barrel domain"/>
    <property type="match status" value="1"/>
</dbReference>
<organism evidence="2 3">
    <name type="scientific">Methanocella paludicola (strain DSM 17711 / JCM 13418 / NBRC 101707 / SANAE)</name>
    <dbReference type="NCBI Taxonomy" id="304371"/>
    <lineage>
        <taxon>Archaea</taxon>
        <taxon>Methanobacteriati</taxon>
        <taxon>Methanobacteriota</taxon>
        <taxon>Stenosarchaea group</taxon>
        <taxon>Methanomicrobia</taxon>
        <taxon>Methanocellales</taxon>
        <taxon>Methanocellaceae</taxon>
        <taxon>Methanocella</taxon>
    </lineage>
</organism>
<keyword evidence="3" id="KW-1185">Reference proteome</keyword>
<dbReference type="PATRIC" id="fig|304371.9.peg.2609"/>
<dbReference type="OrthoDB" id="68960at2157"/>
<accession>D1Z1Q4</accession>
<dbReference type="AlphaFoldDB" id="D1Z1Q4"/>
<evidence type="ECO:0000259" key="1">
    <source>
        <dbReference type="Pfam" id="PF05239"/>
    </source>
</evidence>
<name>D1Z1Q4_METPS</name>
<dbReference type="FunCoup" id="D1Z1Q4">
    <property type="interactions" value="3"/>
</dbReference>
<gene>
    <name evidence="2" type="ordered locus">MCP_2554</name>
</gene>
<dbReference type="InterPro" id="IPR027275">
    <property type="entry name" value="PRC-brl_dom"/>
</dbReference>
<sequence>MIADITSLFDLNVYTDKGKYVGKVQDVQLEANERKISGLALGNINKDMFDVETRGVIIPYRWVLAAGDIVIIRQPNVNLGEKSEEAEEM</sequence>
<dbReference type="SUPFAM" id="SSF50346">
    <property type="entry name" value="PRC-barrel domain"/>
    <property type="match status" value="1"/>
</dbReference>
<evidence type="ECO:0000313" key="3">
    <source>
        <dbReference type="Proteomes" id="UP000001882"/>
    </source>
</evidence>
<dbReference type="GeneID" id="8682304"/>
<proteinExistence type="predicted"/>
<reference evidence="2 3" key="1">
    <citation type="journal article" date="2007" name="Appl. Environ. Microbiol.">
        <title>Isolation of key methanogens for global methane emission from rice paddy fields: a novel isolate affiliated with the clone cluster rice cluster I.</title>
        <authorList>
            <person name="Sakai S."/>
            <person name="Imachi H."/>
            <person name="Sekiguchi Y."/>
            <person name="Ohashi A."/>
            <person name="Harada H."/>
            <person name="Kamagata Y."/>
        </authorList>
    </citation>
    <scope>NUCLEOTIDE SEQUENCE [LARGE SCALE GENOMIC DNA]</scope>
    <source>
        <strain evidence="3">DSM 17711 / JCM 13418 / NBRC 101707 / SANAE</strain>
    </source>
</reference>
<dbReference type="EMBL" id="AP011532">
    <property type="protein sequence ID" value="BAI62626.1"/>
    <property type="molecule type" value="Genomic_DNA"/>
</dbReference>
<dbReference type="InParanoid" id="D1Z1Q4"/>
<dbReference type="Pfam" id="PF05239">
    <property type="entry name" value="PRC"/>
    <property type="match status" value="1"/>
</dbReference>
<dbReference type="KEGG" id="mpd:MCP_2554"/>
<dbReference type="STRING" id="304371.MCP_2554"/>
<reference evidence="2 3" key="2">
    <citation type="journal article" date="2008" name="Int. J. Syst. Evol. Microbiol.">
        <title>Methanocella paludicola gen. nov., sp. nov., a methane-producing archaeon, the first isolate of the lineage 'Rice Cluster I', and proposal of the new archaeal order Methanocellales ord. nov.</title>
        <authorList>
            <person name="Sakai S."/>
            <person name="Imachi H."/>
            <person name="Hanada S."/>
            <person name="Ohashi A."/>
            <person name="Harada H."/>
            <person name="Kamagata Y."/>
        </authorList>
    </citation>
    <scope>NUCLEOTIDE SEQUENCE [LARGE SCALE GENOMIC DNA]</scope>
    <source>
        <strain evidence="3">DSM 17711 / JCM 13418 / NBRC 101707 / SANAE</strain>
    </source>
</reference>
<dbReference type="PANTHER" id="PTHR38137">
    <property type="entry name" value="PRC-BARREL DOMAIN PROTEIN"/>
    <property type="match status" value="1"/>
</dbReference>